<feature type="transmembrane region" description="Helical" evidence="12">
    <location>
        <begin position="260"/>
        <end position="283"/>
    </location>
</feature>
<evidence type="ECO:0000256" key="12">
    <source>
        <dbReference type="RuleBase" id="RU362081"/>
    </source>
</evidence>
<keyword evidence="12" id="KW-0067">ATP-binding</keyword>
<name>A0A0A1GVJ6_9LACO</name>
<keyword evidence="4 12" id="KW-0812">Transmembrane</keyword>
<gene>
    <name evidence="14" type="ORF">LOOC260_103000</name>
</gene>
<dbReference type="PRINTS" id="PR00119">
    <property type="entry name" value="CATATPASE"/>
</dbReference>
<dbReference type="InterPro" id="IPR018303">
    <property type="entry name" value="ATPase_P-typ_P_site"/>
</dbReference>
<dbReference type="Gene3D" id="2.70.150.10">
    <property type="entry name" value="Calcium-transporting ATPase, cytoplasmic transduction domain A"/>
    <property type="match status" value="1"/>
</dbReference>
<dbReference type="Gene3D" id="3.40.50.1000">
    <property type="entry name" value="HAD superfamily/HAD-like"/>
    <property type="match status" value="1"/>
</dbReference>
<dbReference type="GO" id="GO:0005886">
    <property type="term" value="C:plasma membrane"/>
    <property type="evidence" value="ECO:0007669"/>
    <property type="project" value="UniProtKB-SubCell"/>
</dbReference>
<dbReference type="InterPro" id="IPR023214">
    <property type="entry name" value="HAD_sf"/>
</dbReference>
<dbReference type="HOGENOM" id="CLU_001771_6_2_9"/>
<dbReference type="InterPro" id="IPR044492">
    <property type="entry name" value="P_typ_ATPase_HD_dom"/>
</dbReference>
<keyword evidence="5 12" id="KW-0479">Metal-binding</keyword>
<keyword evidence="7 12" id="KW-1133">Transmembrane helix</keyword>
<comment type="catalytic activity">
    <reaction evidence="11">
        <text>Cd(2+)(in) + ATP + H2O = Cd(2+)(out) + ADP + phosphate + H(+)</text>
        <dbReference type="Rhea" id="RHEA:12132"/>
        <dbReference type="ChEBI" id="CHEBI:15377"/>
        <dbReference type="ChEBI" id="CHEBI:15378"/>
        <dbReference type="ChEBI" id="CHEBI:30616"/>
        <dbReference type="ChEBI" id="CHEBI:43474"/>
        <dbReference type="ChEBI" id="CHEBI:48775"/>
        <dbReference type="ChEBI" id="CHEBI:456216"/>
        <dbReference type="EC" id="7.2.2.21"/>
    </reaction>
</comment>
<evidence type="ECO:0000256" key="4">
    <source>
        <dbReference type="ARBA" id="ARBA00022692"/>
    </source>
</evidence>
<dbReference type="NCBIfam" id="TIGR01511">
    <property type="entry name" value="ATPase-IB1_Cu"/>
    <property type="match status" value="1"/>
</dbReference>
<organism evidence="14 15">
    <name type="scientific">Paucilactobacillus hokkaidonensis JCM 18461</name>
    <dbReference type="NCBI Taxonomy" id="1291742"/>
    <lineage>
        <taxon>Bacteria</taxon>
        <taxon>Bacillati</taxon>
        <taxon>Bacillota</taxon>
        <taxon>Bacilli</taxon>
        <taxon>Lactobacillales</taxon>
        <taxon>Lactobacillaceae</taxon>
        <taxon>Paucilactobacillus</taxon>
    </lineage>
</organism>
<keyword evidence="12" id="KW-1003">Cell membrane</keyword>
<keyword evidence="3" id="KW-0104">Cadmium</keyword>
<evidence type="ECO:0000256" key="5">
    <source>
        <dbReference type="ARBA" id="ARBA00022723"/>
    </source>
</evidence>
<dbReference type="SFLD" id="SFLDG00002">
    <property type="entry name" value="C1.7:_P-type_atpase_like"/>
    <property type="match status" value="1"/>
</dbReference>
<evidence type="ECO:0000259" key="13">
    <source>
        <dbReference type="Pfam" id="PF00122"/>
    </source>
</evidence>
<feature type="transmembrane region" description="Helical" evidence="12">
    <location>
        <begin position="573"/>
        <end position="593"/>
    </location>
</feature>
<dbReference type="SUPFAM" id="SSF81653">
    <property type="entry name" value="Calcium ATPase, transduction domain A"/>
    <property type="match status" value="1"/>
</dbReference>
<protein>
    <recommendedName>
        <fullName evidence="10">Cd(2+)-exporting ATPase</fullName>
        <ecNumber evidence="10">7.2.2.21</ecNumber>
    </recommendedName>
</protein>
<dbReference type="PANTHER" id="PTHR48085">
    <property type="entry name" value="CADMIUM/ZINC-TRANSPORTING ATPASE HMA2-RELATED"/>
    <property type="match status" value="1"/>
</dbReference>
<dbReference type="SFLD" id="SFLDS00003">
    <property type="entry name" value="Haloacid_Dehalogenase"/>
    <property type="match status" value="1"/>
</dbReference>
<keyword evidence="8" id="KW-0406">Ion transport</keyword>
<evidence type="ECO:0000256" key="3">
    <source>
        <dbReference type="ARBA" id="ARBA00022539"/>
    </source>
</evidence>
<dbReference type="SFLD" id="SFLDF00027">
    <property type="entry name" value="p-type_atpase"/>
    <property type="match status" value="1"/>
</dbReference>
<evidence type="ECO:0000256" key="8">
    <source>
        <dbReference type="ARBA" id="ARBA00023065"/>
    </source>
</evidence>
<evidence type="ECO:0000256" key="11">
    <source>
        <dbReference type="ARBA" id="ARBA00049338"/>
    </source>
</evidence>
<sequence>MKFQKFIQEHNNQITLITAILIVAGFFSKYALNNTTGYDIILAVASIIAAVPIVMHAYQALKVKVVSIELLVSIAVIGAFIIGEYNESAIVTFLFLFGSYLEERTLAKTRQSIKSLTEMAPTTATIVNADGTTEEIDIDDVDEGDVVLVKTGASIPVDGKVVEGHGYTDESVVTGESREVGKQVKDDVFSGTMLSDGYLKIEATKVGDDTTFAKIIELVEDAQDTKSHAEKFIDRFSQYYTPAVLIIALLVFIFSRDFKLAITVLVLGCPGALVIGAPVSNVAGIGNGAKRGILVKGGEAMDTFSKIDTFVFDKTGTLTKGNTSVSAVKNYGTNLQQALTLAAKVESLSDHPLGRAIVSYTENQNYAFKELDVEDNQTIKGQGMIAQIDNHEVLAGNLKLMQARDVKLSAQQIKDLDELQATGSSVVIVAMDGQTTLMLGISDIIRPEVAEQLQSLRDKGAKHLVMLTGDNKATADYVAQTVGIDEVHAELMPEQKVEFVKQFQADGRRVAFVGDGINDSPSIATADIGIAMGSGTDVAIETSDVVLMQSSFEALVHAYGLAKRTVLNTKENITIAIGVVAFLLIGLIAGFIYMASGMFVHEASILVVIFNAMRLIRYGKAPQVDQTVQTTPALK</sequence>
<dbReference type="GO" id="GO:0046872">
    <property type="term" value="F:metal ion binding"/>
    <property type="evidence" value="ECO:0007669"/>
    <property type="project" value="UniProtKB-KW"/>
</dbReference>
<evidence type="ECO:0000256" key="7">
    <source>
        <dbReference type="ARBA" id="ARBA00022989"/>
    </source>
</evidence>
<dbReference type="AlphaFoldDB" id="A0A0A1GVJ6"/>
<dbReference type="InterPro" id="IPR001757">
    <property type="entry name" value="P_typ_ATPase"/>
</dbReference>
<dbReference type="InterPro" id="IPR059000">
    <property type="entry name" value="ATPase_P-type_domA"/>
</dbReference>
<dbReference type="InterPro" id="IPR036412">
    <property type="entry name" value="HAD-like_sf"/>
</dbReference>
<evidence type="ECO:0000313" key="14">
    <source>
        <dbReference type="EMBL" id="BAP84878.1"/>
    </source>
</evidence>
<dbReference type="InterPro" id="IPR008250">
    <property type="entry name" value="ATPase_P-typ_transduc_dom_A_sf"/>
</dbReference>
<dbReference type="EMBL" id="AP014680">
    <property type="protein sequence ID" value="BAP84878.1"/>
    <property type="molecule type" value="Genomic_DNA"/>
</dbReference>
<dbReference type="InterPro" id="IPR023298">
    <property type="entry name" value="ATPase_P-typ_TM_dom_sf"/>
</dbReference>
<dbReference type="FunFam" id="2.70.150.10:FF:000002">
    <property type="entry name" value="Copper-transporting ATPase 1, putative"/>
    <property type="match status" value="1"/>
</dbReference>
<feature type="transmembrane region" description="Helical" evidence="12">
    <location>
        <begin position="38"/>
        <end position="58"/>
    </location>
</feature>
<feature type="transmembrane region" description="Helical" evidence="12">
    <location>
        <begin position="12"/>
        <end position="32"/>
    </location>
</feature>
<dbReference type="SUPFAM" id="SSF56784">
    <property type="entry name" value="HAD-like"/>
    <property type="match status" value="1"/>
</dbReference>
<feature type="transmembrane region" description="Helical" evidence="12">
    <location>
        <begin position="599"/>
        <end position="616"/>
    </location>
</feature>
<comment type="similarity">
    <text evidence="2 12">Belongs to the cation transport ATPase (P-type) (TC 3.A.3) family. Type IB subfamily.</text>
</comment>
<evidence type="ECO:0000256" key="6">
    <source>
        <dbReference type="ARBA" id="ARBA00022967"/>
    </source>
</evidence>
<keyword evidence="12" id="KW-0547">Nucleotide-binding</keyword>
<dbReference type="KEGG" id="lho:LOOC260_103000"/>
<dbReference type="NCBIfam" id="TIGR01494">
    <property type="entry name" value="ATPase_P-type"/>
    <property type="match status" value="1"/>
</dbReference>
<keyword evidence="8" id="KW-0813">Transport</keyword>
<comment type="subcellular location">
    <subcellularLocation>
        <location evidence="1">Cell membrane</location>
        <topology evidence="1">Multi-pass membrane protein</topology>
    </subcellularLocation>
</comment>
<dbReference type="GO" id="GO:0016887">
    <property type="term" value="F:ATP hydrolysis activity"/>
    <property type="evidence" value="ECO:0007669"/>
    <property type="project" value="InterPro"/>
</dbReference>
<dbReference type="InterPro" id="IPR051014">
    <property type="entry name" value="Cation_Transport_ATPase_IB"/>
</dbReference>
<dbReference type="STRING" id="1291742.LOOC260_103000"/>
<dbReference type="GO" id="GO:0005524">
    <property type="term" value="F:ATP binding"/>
    <property type="evidence" value="ECO:0007669"/>
    <property type="project" value="UniProtKB-UniRule"/>
</dbReference>
<evidence type="ECO:0000256" key="1">
    <source>
        <dbReference type="ARBA" id="ARBA00004651"/>
    </source>
</evidence>
<dbReference type="Proteomes" id="UP000031620">
    <property type="component" value="Chromosome"/>
</dbReference>
<dbReference type="EC" id="7.2.2.21" evidence="10"/>
<dbReference type="RefSeq" id="WP_041092422.1">
    <property type="nucleotide sequence ID" value="NZ_AP014680.1"/>
</dbReference>
<dbReference type="Gene3D" id="3.40.1110.10">
    <property type="entry name" value="Calcium-transporting ATPase, cytoplasmic domain N"/>
    <property type="match status" value="1"/>
</dbReference>
<evidence type="ECO:0000256" key="9">
    <source>
        <dbReference type="ARBA" id="ARBA00023136"/>
    </source>
</evidence>
<dbReference type="GO" id="GO:0008551">
    <property type="term" value="F:P-type cadmium transporter activity"/>
    <property type="evidence" value="ECO:0007669"/>
    <property type="project" value="UniProtKB-EC"/>
</dbReference>
<evidence type="ECO:0000256" key="10">
    <source>
        <dbReference type="ARBA" id="ARBA00039103"/>
    </source>
</evidence>
<keyword evidence="6" id="KW-1278">Translocase</keyword>
<dbReference type="PROSITE" id="PS01229">
    <property type="entry name" value="COF_2"/>
    <property type="match status" value="1"/>
</dbReference>
<evidence type="ECO:0000256" key="2">
    <source>
        <dbReference type="ARBA" id="ARBA00006024"/>
    </source>
</evidence>
<dbReference type="PANTHER" id="PTHR48085:SF5">
    <property type="entry name" value="CADMIUM_ZINC-TRANSPORTING ATPASE HMA4-RELATED"/>
    <property type="match status" value="1"/>
</dbReference>
<dbReference type="InterPro" id="IPR023299">
    <property type="entry name" value="ATPase_P-typ_cyto_dom_N"/>
</dbReference>
<feature type="domain" description="P-type ATPase A" evidence="13">
    <location>
        <begin position="118"/>
        <end position="220"/>
    </location>
</feature>
<accession>A0A0A1GVJ6</accession>
<dbReference type="NCBIfam" id="TIGR01525">
    <property type="entry name" value="ATPase-IB_hvy"/>
    <property type="match status" value="1"/>
</dbReference>
<dbReference type="PROSITE" id="PS00154">
    <property type="entry name" value="ATPASE_E1_E2"/>
    <property type="match status" value="1"/>
</dbReference>
<dbReference type="CDD" id="cd02079">
    <property type="entry name" value="P-type_ATPase_HM"/>
    <property type="match status" value="1"/>
</dbReference>
<evidence type="ECO:0000313" key="15">
    <source>
        <dbReference type="Proteomes" id="UP000031620"/>
    </source>
</evidence>
<keyword evidence="9 12" id="KW-0472">Membrane</keyword>
<feature type="transmembrane region" description="Helical" evidence="12">
    <location>
        <begin position="236"/>
        <end position="254"/>
    </location>
</feature>
<proteinExistence type="inferred from homology"/>
<dbReference type="InterPro" id="IPR027256">
    <property type="entry name" value="P-typ_ATPase_IB"/>
</dbReference>
<dbReference type="Pfam" id="PF00122">
    <property type="entry name" value="E1-E2_ATPase"/>
    <property type="match status" value="1"/>
</dbReference>
<dbReference type="Pfam" id="PF00702">
    <property type="entry name" value="Hydrolase"/>
    <property type="match status" value="1"/>
</dbReference>
<reference evidence="14 15" key="1">
    <citation type="submission" date="2014-11" db="EMBL/GenBank/DDBJ databases">
        <title>Complete genome sequence and analysis of Lactobacillus hokkaidonensis LOOC260T.</title>
        <authorList>
            <person name="Tanizawa Y."/>
            <person name="Tohno M."/>
            <person name="Kaminuma E."/>
            <person name="Nakamura Y."/>
            <person name="Arita M."/>
        </authorList>
    </citation>
    <scope>NUCLEOTIDE SEQUENCE [LARGE SCALE GENOMIC DNA]</scope>
    <source>
        <strain evidence="14 15">LOOC260</strain>
    </source>
</reference>
<dbReference type="SUPFAM" id="SSF81665">
    <property type="entry name" value="Calcium ATPase, transmembrane domain M"/>
    <property type="match status" value="1"/>
</dbReference>